<dbReference type="PROSITE" id="PS50109">
    <property type="entry name" value="HIS_KIN"/>
    <property type="match status" value="1"/>
</dbReference>
<dbReference type="InterPro" id="IPR004358">
    <property type="entry name" value="Sig_transdc_His_kin-like_C"/>
</dbReference>
<comment type="caution">
    <text evidence="8">The sequence shown here is derived from an EMBL/GenBank/DDBJ whole genome shotgun (WGS) entry which is preliminary data.</text>
</comment>
<dbReference type="InterPro" id="IPR003594">
    <property type="entry name" value="HATPase_dom"/>
</dbReference>
<evidence type="ECO:0000259" key="7">
    <source>
        <dbReference type="PROSITE" id="PS50109"/>
    </source>
</evidence>
<keyword evidence="5 8" id="KW-0418">Kinase</keyword>
<dbReference type="InterPro" id="IPR005467">
    <property type="entry name" value="His_kinase_dom"/>
</dbReference>
<dbReference type="SMART" id="SM00388">
    <property type="entry name" value="HisKA"/>
    <property type="match status" value="1"/>
</dbReference>
<feature type="domain" description="Histidine kinase" evidence="7">
    <location>
        <begin position="217"/>
        <end position="437"/>
    </location>
</feature>
<dbReference type="Gene3D" id="3.30.450.40">
    <property type="match status" value="1"/>
</dbReference>
<evidence type="ECO:0000313" key="9">
    <source>
        <dbReference type="Proteomes" id="UP000739538"/>
    </source>
</evidence>
<accession>A0A956SD04</accession>
<reference evidence="8" key="2">
    <citation type="journal article" date="2021" name="Microbiome">
        <title>Successional dynamics and alternative stable states in a saline activated sludge microbial community over 9 years.</title>
        <authorList>
            <person name="Wang Y."/>
            <person name="Ye J."/>
            <person name="Ju F."/>
            <person name="Liu L."/>
            <person name="Boyd J.A."/>
            <person name="Deng Y."/>
            <person name="Parks D.H."/>
            <person name="Jiang X."/>
            <person name="Yin X."/>
            <person name="Woodcroft B.J."/>
            <person name="Tyson G.W."/>
            <person name="Hugenholtz P."/>
            <person name="Polz M.F."/>
            <person name="Zhang T."/>
        </authorList>
    </citation>
    <scope>NUCLEOTIDE SEQUENCE</scope>
    <source>
        <strain evidence="8">HKST-UBA02</strain>
    </source>
</reference>
<dbReference type="Gene3D" id="3.30.565.10">
    <property type="entry name" value="Histidine kinase-like ATPase, C-terminal domain"/>
    <property type="match status" value="1"/>
</dbReference>
<sequence length="440" mass="48646">MDLSIHRLVDLEALDPELARLIRRREHSLVSLLELTNELSVSLDPYEIADLVLFNLMGHLGTPKSCLWLLSRDERSEPILLRAYGIQAEKAAGLGALCGPKMCSLMCEREGPLEVGEAAELLAPIDRTLVERAGLALFAPVFARTRLLGIVALGNRVSGETYGPIDKQILQCSLGALGVAVENTSLYSNVAEKNRQLAQAYDQLKENDRLKSEFLRNVNHELRTPLTVILAYSQWLLSEEADDSKKEFLETIHMEGKKLNGLLEQLLDLSAVSAETLEVTLDEFELEPVLEQLFMNRHLGITEGLREFRYGTTGEIPRVRADRHRVHQILEAFVDNAIKFTPQGSKIWLRASVATFGGTEWVRVDVQDDGPGIPAPQLSELFVAFHQGDGSTRRVQGGLGVGLPLARQMAERMGARVEVESEVGKGATFSVFLPISTSGE</sequence>
<protein>
    <recommendedName>
        <fullName evidence="2">histidine kinase</fullName>
        <ecNumber evidence="2">2.7.13.3</ecNumber>
    </recommendedName>
</protein>
<dbReference type="InterPro" id="IPR036097">
    <property type="entry name" value="HisK_dim/P_sf"/>
</dbReference>
<dbReference type="InterPro" id="IPR050736">
    <property type="entry name" value="Sensor_HK_Regulatory"/>
</dbReference>
<keyword evidence="6" id="KW-0902">Two-component regulatory system</keyword>
<keyword evidence="3" id="KW-0597">Phosphoprotein</keyword>
<dbReference type="AlphaFoldDB" id="A0A956SD04"/>
<organism evidence="8 9">
    <name type="scientific">Eiseniibacteriota bacterium</name>
    <dbReference type="NCBI Taxonomy" id="2212470"/>
    <lineage>
        <taxon>Bacteria</taxon>
        <taxon>Candidatus Eiseniibacteriota</taxon>
    </lineage>
</organism>
<dbReference type="Pfam" id="PF02518">
    <property type="entry name" value="HATPase_c"/>
    <property type="match status" value="1"/>
</dbReference>
<dbReference type="SUPFAM" id="SSF55874">
    <property type="entry name" value="ATPase domain of HSP90 chaperone/DNA topoisomerase II/histidine kinase"/>
    <property type="match status" value="1"/>
</dbReference>
<dbReference type="Gene3D" id="1.10.287.130">
    <property type="match status" value="1"/>
</dbReference>
<proteinExistence type="predicted"/>
<reference evidence="8" key="1">
    <citation type="submission" date="2020-04" db="EMBL/GenBank/DDBJ databases">
        <authorList>
            <person name="Zhang T."/>
        </authorList>
    </citation>
    <scope>NUCLEOTIDE SEQUENCE</scope>
    <source>
        <strain evidence="8">HKST-UBA02</strain>
    </source>
</reference>
<keyword evidence="4" id="KW-0808">Transferase</keyword>
<evidence type="ECO:0000313" key="8">
    <source>
        <dbReference type="EMBL" id="MCA9755930.1"/>
    </source>
</evidence>
<dbReference type="PRINTS" id="PR00344">
    <property type="entry name" value="BCTRLSENSOR"/>
</dbReference>
<dbReference type="SUPFAM" id="SSF47384">
    <property type="entry name" value="Homodimeric domain of signal transducing histidine kinase"/>
    <property type="match status" value="1"/>
</dbReference>
<dbReference type="Proteomes" id="UP000739538">
    <property type="component" value="Unassembled WGS sequence"/>
</dbReference>
<dbReference type="InterPro" id="IPR003661">
    <property type="entry name" value="HisK_dim/P_dom"/>
</dbReference>
<evidence type="ECO:0000256" key="3">
    <source>
        <dbReference type="ARBA" id="ARBA00022553"/>
    </source>
</evidence>
<evidence type="ECO:0000256" key="5">
    <source>
        <dbReference type="ARBA" id="ARBA00022777"/>
    </source>
</evidence>
<dbReference type="SUPFAM" id="SSF55781">
    <property type="entry name" value="GAF domain-like"/>
    <property type="match status" value="1"/>
</dbReference>
<evidence type="ECO:0000256" key="6">
    <source>
        <dbReference type="ARBA" id="ARBA00023012"/>
    </source>
</evidence>
<dbReference type="InterPro" id="IPR036890">
    <property type="entry name" value="HATPase_C_sf"/>
</dbReference>
<dbReference type="Pfam" id="PF00512">
    <property type="entry name" value="HisKA"/>
    <property type="match status" value="1"/>
</dbReference>
<name>A0A956SD04_UNCEI</name>
<evidence type="ECO:0000256" key="2">
    <source>
        <dbReference type="ARBA" id="ARBA00012438"/>
    </source>
</evidence>
<comment type="catalytic activity">
    <reaction evidence="1">
        <text>ATP + protein L-histidine = ADP + protein N-phospho-L-histidine.</text>
        <dbReference type="EC" id="2.7.13.3"/>
    </reaction>
</comment>
<dbReference type="EC" id="2.7.13.3" evidence="2"/>
<dbReference type="PANTHER" id="PTHR43711">
    <property type="entry name" value="TWO-COMPONENT HISTIDINE KINASE"/>
    <property type="match status" value="1"/>
</dbReference>
<dbReference type="InterPro" id="IPR029016">
    <property type="entry name" value="GAF-like_dom_sf"/>
</dbReference>
<dbReference type="GO" id="GO:0000155">
    <property type="term" value="F:phosphorelay sensor kinase activity"/>
    <property type="evidence" value="ECO:0007669"/>
    <property type="project" value="InterPro"/>
</dbReference>
<dbReference type="CDD" id="cd00082">
    <property type="entry name" value="HisKA"/>
    <property type="match status" value="1"/>
</dbReference>
<evidence type="ECO:0000256" key="4">
    <source>
        <dbReference type="ARBA" id="ARBA00022679"/>
    </source>
</evidence>
<dbReference type="PANTHER" id="PTHR43711:SF26">
    <property type="entry name" value="SENSOR HISTIDINE KINASE RCSC"/>
    <property type="match status" value="1"/>
</dbReference>
<evidence type="ECO:0000256" key="1">
    <source>
        <dbReference type="ARBA" id="ARBA00000085"/>
    </source>
</evidence>
<gene>
    <name evidence="8" type="ORF">KDA27_09025</name>
</gene>
<dbReference type="SMART" id="SM00387">
    <property type="entry name" value="HATPase_c"/>
    <property type="match status" value="1"/>
</dbReference>
<dbReference type="EMBL" id="JAGQHS010000036">
    <property type="protein sequence ID" value="MCA9755930.1"/>
    <property type="molecule type" value="Genomic_DNA"/>
</dbReference>